<gene>
    <name evidence="3" type="ORF">PPYR_11323</name>
</gene>
<feature type="compositionally biased region" description="Basic and acidic residues" evidence="2">
    <location>
        <begin position="440"/>
        <end position="451"/>
    </location>
</feature>
<feature type="compositionally biased region" description="Basic and acidic residues" evidence="2">
    <location>
        <begin position="296"/>
        <end position="306"/>
    </location>
</feature>
<evidence type="ECO:0000313" key="4">
    <source>
        <dbReference type="Proteomes" id="UP000327044"/>
    </source>
</evidence>
<evidence type="ECO:0000313" key="3">
    <source>
        <dbReference type="EMBL" id="KAB0794484.1"/>
    </source>
</evidence>
<dbReference type="AlphaFoldDB" id="A0A5N4AAZ2"/>
<comment type="caution">
    <text evidence="3">The sequence shown here is derived from an EMBL/GenBank/DDBJ whole genome shotgun (WGS) entry which is preliminary data.</text>
</comment>
<feature type="compositionally biased region" description="Low complexity" evidence="2">
    <location>
        <begin position="346"/>
        <end position="362"/>
    </location>
</feature>
<dbReference type="CDD" id="cd02440">
    <property type="entry name" value="AdoMet_MTases"/>
    <property type="match status" value="1"/>
</dbReference>
<comment type="similarity">
    <text evidence="1">Belongs to the methyltransferase superfamily. L-isoaspartyl/D-aspartyl protein methyltransferase family.</text>
</comment>
<feature type="region of interest" description="Disordered" evidence="2">
    <location>
        <begin position="289"/>
        <end position="329"/>
    </location>
</feature>
<dbReference type="InParanoid" id="A0A5N4AAZ2"/>
<feature type="compositionally biased region" description="Acidic residues" evidence="2">
    <location>
        <begin position="370"/>
        <end position="380"/>
    </location>
</feature>
<sequence>MGGAVSTGQDNNDLIDNLVEADYIRTFSVETVFRAVDRADYFLPSSRGNAYKDLAWKSGNLHLSAPCIYSEVMEGLNLQTGLSFLNLGSGTGYLSTMVGLIIGSNGINHGVEIHEDVIQYANKKLEDFKRCSGAIDQFDFCEPKFLQGNCLCLSSDVPQYDRVYCGAACPLAHENYMKNLLKIGGILVMPLDDQLVQIKRTSESNWDVRSLLPVSFATLIQPQNGDQDIVSMIPIEPLSLQALCRVVVRNILRTNLEEEYPNLKSCPSTKKVTKKKRALRRLVVPFFDSSEDSSDNGEHNRNRDLGRVNLANDEDNENQNENNDTRDVSALIDMVLGKLRDRRNVSQDTQNKQSNTTQTTKTYKSKEFIDTEDDSDDDEASGTNTEANGYRCCDSTTVHADNVENSIEICPQSSPSKSSFCKKVEAVIEHPQGDVVPKASKPDSVHEEKSDTSNQNHRERRITAEDEIEVDMEVEDEVPVSKTEKQPNKSKREKFDSGLGDEMIDKHSGSDACDSDHAMDVESSSSADSDQDEKRPKRGSRVPVAGSIVRGKVRRVTLPNSIFDSSDSEEENPDDSSEPNEIRTISSPYTALLKNKIKDLPLPTVLKNYLNFYREF</sequence>
<dbReference type="Gene3D" id="3.40.50.150">
    <property type="entry name" value="Vaccinia Virus protein VP39"/>
    <property type="match status" value="1"/>
</dbReference>
<feature type="compositionally biased region" description="Acidic residues" evidence="2">
    <location>
        <begin position="465"/>
        <end position="478"/>
    </location>
</feature>
<dbReference type="SUPFAM" id="SSF53335">
    <property type="entry name" value="S-adenosyl-L-methionine-dependent methyltransferases"/>
    <property type="match status" value="1"/>
</dbReference>
<dbReference type="OrthoDB" id="10257972at2759"/>
<accession>A0A5N4AAZ2</accession>
<dbReference type="GO" id="GO:0005737">
    <property type="term" value="C:cytoplasm"/>
    <property type="evidence" value="ECO:0007669"/>
    <property type="project" value="TreeGrafter"/>
</dbReference>
<evidence type="ECO:0000256" key="2">
    <source>
        <dbReference type="SAM" id="MobiDB-lite"/>
    </source>
</evidence>
<feature type="compositionally biased region" description="Acidic residues" evidence="2">
    <location>
        <begin position="566"/>
        <end position="578"/>
    </location>
</feature>
<evidence type="ECO:0008006" key="5">
    <source>
        <dbReference type="Google" id="ProtNLM"/>
    </source>
</evidence>
<dbReference type="EMBL" id="VVIM01000008">
    <property type="protein sequence ID" value="KAB0794484.1"/>
    <property type="molecule type" value="Genomic_DNA"/>
</dbReference>
<dbReference type="Proteomes" id="UP000327044">
    <property type="component" value="Unassembled WGS sequence"/>
</dbReference>
<feature type="region of interest" description="Disordered" evidence="2">
    <location>
        <begin position="431"/>
        <end position="585"/>
    </location>
</feature>
<name>A0A5N4AAZ2_PHOPY</name>
<dbReference type="InterPro" id="IPR029063">
    <property type="entry name" value="SAM-dependent_MTases_sf"/>
</dbReference>
<evidence type="ECO:0000256" key="1">
    <source>
        <dbReference type="ARBA" id="ARBA00005369"/>
    </source>
</evidence>
<dbReference type="PANTHER" id="PTHR11579">
    <property type="entry name" value="PROTEIN-L-ISOASPARTATE O-METHYLTRANSFERASE"/>
    <property type="match status" value="1"/>
</dbReference>
<dbReference type="Pfam" id="PF01135">
    <property type="entry name" value="PCMT"/>
    <property type="match status" value="1"/>
</dbReference>
<keyword evidence="4" id="KW-1185">Reference proteome</keyword>
<proteinExistence type="inferred from homology"/>
<dbReference type="GO" id="GO:0004719">
    <property type="term" value="F:protein-L-isoaspartate (D-aspartate) O-methyltransferase activity"/>
    <property type="evidence" value="ECO:0007669"/>
    <property type="project" value="InterPro"/>
</dbReference>
<protein>
    <recommendedName>
        <fullName evidence="5">Protein-L-isoaspartate O-methyltransferase domain-containing protein</fullName>
    </recommendedName>
</protein>
<organism evidence="3 4">
    <name type="scientific">Photinus pyralis</name>
    <name type="common">Common eastern firefly</name>
    <name type="synonym">Lampyris pyralis</name>
    <dbReference type="NCBI Taxonomy" id="7054"/>
    <lineage>
        <taxon>Eukaryota</taxon>
        <taxon>Metazoa</taxon>
        <taxon>Ecdysozoa</taxon>
        <taxon>Arthropoda</taxon>
        <taxon>Hexapoda</taxon>
        <taxon>Insecta</taxon>
        <taxon>Pterygota</taxon>
        <taxon>Neoptera</taxon>
        <taxon>Endopterygota</taxon>
        <taxon>Coleoptera</taxon>
        <taxon>Polyphaga</taxon>
        <taxon>Elateriformia</taxon>
        <taxon>Elateroidea</taxon>
        <taxon>Lampyridae</taxon>
        <taxon>Lampyrinae</taxon>
        <taxon>Photinus</taxon>
    </lineage>
</organism>
<dbReference type="InterPro" id="IPR000682">
    <property type="entry name" value="PCMT"/>
</dbReference>
<feature type="region of interest" description="Disordered" evidence="2">
    <location>
        <begin position="341"/>
        <end position="388"/>
    </location>
</feature>
<reference evidence="3 4" key="1">
    <citation type="journal article" date="2018" name="Elife">
        <title>Firefly genomes illuminate parallel origins of bioluminescence in beetles.</title>
        <authorList>
            <person name="Fallon T.R."/>
            <person name="Lower S.E."/>
            <person name="Chang C.H."/>
            <person name="Bessho-Uehara M."/>
            <person name="Martin G.J."/>
            <person name="Bewick A.J."/>
            <person name="Behringer M."/>
            <person name="Debat H.J."/>
            <person name="Wong I."/>
            <person name="Day J.C."/>
            <person name="Suvorov A."/>
            <person name="Silva C.J."/>
            <person name="Stanger-Hall K.F."/>
            <person name="Hall D.W."/>
            <person name="Schmitz R.J."/>
            <person name="Nelson D.R."/>
            <person name="Lewis S.M."/>
            <person name="Shigenobu S."/>
            <person name="Bybee S.M."/>
            <person name="Larracuente A.M."/>
            <person name="Oba Y."/>
            <person name="Weng J.K."/>
        </authorList>
    </citation>
    <scope>NUCLEOTIDE SEQUENCE [LARGE SCALE GENOMIC DNA]</scope>
    <source>
        <strain evidence="3">1611_PpyrPB1</strain>
        <tissue evidence="3">Whole body</tissue>
    </source>
</reference>
<feature type="compositionally biased region" description="Basic and acidic residues" evidence="2">
    <location>
        <begin position="503"/>
        <end position="520"/>
    </location>
</feature>
<dbReference type="PANTHER" id="PTHR11579:SF9">
    <property type="entry name" value="PROTEIN-L-ISOASPARTATE O-METHYLTRANSFERASE"/>
    <property type="match status" value="1"/>
</dbReference>